<evidence type="ECO:0000256" key="1">
    <source>
        <dbReference type="ARBA" id="ARBA00006484"/>
    </source>
</evidence>
<dbReference type="Pfam" id="PF00106">
    <property type="entry name" value="adh_short"/>
    <property type="match status" value="1"/>
</dbReference>
<proteinExistence type="inferred from homology"/>
<dbReference type="PANTHER" id="PTHR43180:SF30">
    <property type="entry name" value="MOMILACTONE A SYNTHASE"/>
    <property type="match status" value="1"/>
</dbReference>
<evidence type="ECO:0000313" key="3">
    <source>
        <dbReference type="EMBL" id="WUV43490.1"/>
    </source>
</evidence>
<evidence type="ECO:0000313" key="4">
    <source>
        <dbReference type="Proteomes" id="UP001432062"/>
    </source>
</evidence>
<dbReference type="Gene3D" id="3.40.50.720">
    <property type="entry name" value="NAD(P)-binding Rossmann-like Domain"/>
    <property type="match status" value="1"/>
</dbReference>
<dbReference type="PANTHER" id="PTHR43180">
    <property type="entry name" value="3-OXOACYL-(ACYL-CARRIER-PROTEIN) REDUCTASE (AFU_ORTHOLOGUE AFUA_6G11210)"/>
    <property type="match status" value="1"/>
</dbReference>
<dbReference type="RefSeq" id="WP_329405913.1">
    <property type="nucleotide sequence ID" value="NZ_CP109441.1"/>
</dbReference>
<evidence type="ECO:0000256" key="2">
    <source>
        <dbReference type="ARBA" id="ARBA00023002"/>
    </source>
</evidence>
<dbReference type="InterPro" id="IPR020904">
    <property type="entry name" value="Sc_DH/Rdtase_CS"/>
</dbReference>
<keyword evidence="2" id="KW-0560">Oxidoreductase</keyword>
<reference evidence="3" key="1">
    <citation type="submission" date="2022-10" db="EMBL/GenBank/DDBJ databases">
        <title>The complete genomes of actinobacterial strains from the NBC collection.</title>
        <authorList>
            <person name="Joergensen T.S."/>
            <person name="Alvarez Arevalo M."/>
            <person name="Sterndorff E.B."/>
            <person name="Faurdal D."/>
            <person name="Vuksanovic O."/>
            <person name="Mourched A.-S."/>
            <person name="Charusanti P."/>
            <person name="Shaw S."/>
            <person name="Blin K."/>
            <person name="Weber T."/>
        </authorList>
    </citation>
    <scope>NUCLEOTIDE SEQUENCE</scope>
    <source>
        <strain evidence="3">NBC_01482</strain>
    </source>
</reference>
<dbReference type="EMBL" id="CP109441">
    <property type="protein sequence ID" value="WUV43490.1"/>
    <property type="molecule type" value="Genomic_DNA"/>
</dbReference>
<protein>
    <submittedName>
        <fullName evidence="3">SDR family oxidoreductase</fullName>
    </submittedName>
</protein>
<dbReference type="PROSITE" id="PS00061">
    <property type="entry name" value="ADH_SHORT"/>
    <property type="match status" value="1"/>
</dbReference>
<comment type="similarity">
    <text evidence="1">Belongs to the short-chain dehydrogenases/reductases (SDR) family.</text>
</comment>
<dbReference type="PRINTS" id="PR00081">
    <property type="entry name" value="GDHRDH"/>
</dbReference>
<dbReference type="Proteomes" id="UP001432062">
    <property type="component" value="Chromosome"/>
</dbReference>
<name>A0ABZ1YNC5_9NOCA</name>
<dbReference type="InterPro" id="IPR036291">
    <property type="entry name" value="NAD(P)-bd_dom_sf"/>
</dbReference>
<dbReference type="CDD" id="cd05233">
    <property type="entry name" value="SDR_c"/>
    <property type="match status" value="1"/>
</dbReference>
<dbReference type="SUPFAM" id="SSF51735">
    <property type="entry name" value="NAD(P)-binding Rossmann-fold domains"/>
    <property type="match status" value="1"/>
</dbReference>
<dbReference type="InterPro" id="IPR002347">
    <property type="entry name" value="SDR_fam"/>
</dbReference>
<keyword evidence="4" id="KW-1185">Reference proteome</keyword>
<organism evidence="3 4">
    <name type="scientific">Nocardia vinacea</name>
    <dbReference type="NCBI Taxonomy" id="96468"/>
    <lineage>
        <taxon>Bacteria</taxon>
        <taxon>Bacillati</taxon>
        <taxon>Actinomycetota</taxon>
        <taxon>Actinomycetes</taxon>
        <taxon>Mycobacteriales</taxon>
        <taxon>Nocardiaceae</taxon>
        <taxon>Nocardia</taxon>
    </lineage>
</organism>
<sequence>MRVENAVAIVTGAAGGIGAAIAQRLLEHGARVLITDRDADRLAATTRRLAEAFPGAVSGQAGDAASESDLRKLIDTATTEFGPVDMFFANAGVGGGPGLDATDAQWEQALEVNTLAHVRAARLLVPGWLERGSGYFVSTASAAGLLTQIGSATYTVSKHAAVGFAEWLAVTYGDLGVRVSCLCPMGVDTALLTGLGTDGGSDGDLATRAVTGAGAVLAPLDVADRVLEAIEAERFLVLPHEEVREFVHRKAADHDRWIAGMQRYRRSLS</sequence>
<accession>A0ABZ1YNC5</accession>
<gene>
    <name evidence="3" type="ORF">OG563_30265</name>
</gene>